<gene>
    <name evidence="1" type="ORF">EQ812_11420</name>
</gene>
<evidence type="ECO:0000313" key="1">
    <source>
        <dbReference type="EMBL" id="TBW70662.1"/>
    </source>
</evidence>
<comment type="caution">
    <text evidence="1">The sequence shown here is derived from an EMBL/GenBank/DDBJ whole genome shotgun (WGS) entry which is preliminary data.</text>
</comment>
<dbReference type="EMBL" id="SCHB01000009">
    <property type="protein sequence ID" value="TBW70662.1"/>
    <property type="molecule type" value="Genomic_DNA"/>
</dbReference>
<organism evidence="1 2">
    <name type="scientific">Staphylococcus lugdunensis</name>
    <dbReference type="NCBI Taxonomy" id="28035"/>
    <lineage>
        <taxon>Bacteria</taxon>
        <taxon>Bacillati</taxon>
        <taxon>Bacillota</taxon>
        <taxon>Bacilli</taxon>
        <taxon>Bacillales</taxon>
        <taxon>Staphylococcaceae</taxon>
        <taxon>Staphylococcus</taxon>
    </lineage>
</organism>
<sequence>MKLSYQIIFDCNKKYFIKTTMFVQSLIDPCGIKTDILLIYIGMRNRTLYNYTINKNDKNYLSSYIYRSIA</sequence>
<protein>
    <submittedName>
        <fullName evidence="1">Uncharacterized protein</fullName>
    </submittedName>
</protein>
<dbReference type="Proteomes" id="UP000293637">
    <property type="component" value="Unassembled WGS sequence"/>
</dbReference>
<accession>A0A4Q9W6K8</accession>
<evidence type="ECO:0000313" key="2">
    <source>
        <dbReference type="Proteomes" id="UP000293637"/>
    </source>
</evidence>
<proteinExistence type="predicted"/>
<name>A0A4Q9W6K8_STALU</name>
<reference evidence="1 2" key="1">
    <citation type="journal article" date="2019" name="Sci. Transl. Med.">
        <title>Quorum sensing between bacterial species on the skin protects against epidermal injury in atopic dermatitis.</title>
        <authorList>
            <person name="Williams M.R."/>
        </authorList>
    </citation>
    <scope>NUCLEOTIDE SEQUENCE [LARGE SCALE GENOMIC DNA]</scope>
    <source>
        <strain evidence="1 2">E7</strain>
    </source>
</reference>
<dbReference type="AlphaFoldDB" id="A0A4Q9W6K8"/>